<dbReference type="Pfam" id="PF04715">
    <property type="entry name" value="Anth_synt_I_N"/>
    <property type="match status" value="1"/>
</dbReference>
<dbReference type="RefSeq" id="WP_149296734.1">
    <property type="nucleotide sequence ID" value="NZ_VTWH01000001.1"/>
</dbReference>
<dbReference type="Proteomes" id="UP000324738">
    <property type="component" value="Unassembled WGS sequence"/>
</dbReference>
<evidence type="ECO:0000256" key="1">
    <source>
        <dbReference type="ARBA" id="ARBA00013139"/>
    </source>
</evidence>
<dbReference type="GO" id="GO:0046820">
    <property type="term" value="F:4-amino-4-deoxychorismate synthase activity"/>
    <property type="evidence" value="ECO:0007669"/>
    <property type="project" value="UniProtKB-EC"/>
</dbReference>
<feature type="domain" description="Chorismate-utilising enzyme C-terminal" evidence="3">
    <location>
        <begin position="188"/>
        <end position="442"/>
    </location>
</feature>
<dbReference type="GO" id="GO:0000162">
    <property type="term" value="P:L-tryptophan biosynthetic process"/>
    <property type="evidence" value="ECO:0007669"/>
    <property type="project" value="TreeGrafter"/>
</dbReference>
<evidence type="ECO:0000259" key="4">
    <source>
        <dbReference type="Pfam" id="PF04715"/>
    </source>
</evidence>
<dbReference type="InterPro" id="IPR005801">
    <property type="entry name" value="ADC_synthase"/>
</dbReference>
<dbReference type="Pfam" id="PF00425">
    <property type="entry name" value="Chorismate_bind"/>
    <property type="match status" value="1"/>
</dbReference>
<protein>
    <recommendedName>
        <fullName evidence="1">aminodeoxychorismate synthase</fullName>
        <ecNumber evidence="1">2.6.1.85</ecNumber>
    </recommendedName>
</protein>
<gene>
    <name evidence="5" type="primary">pabB</name>
    <name evidence="5" type="ORF">FPY71_00990</name>
</gene>
<dbReference type="GO" id="GO:0009396">
    <property type="term" value="P:folic acid-containing compound biosynthetic process"/>
    <property type="evidence" value="ECO:0007669"/>
    <property type="project" value="InterPro"/>
</dbReference>
<reference evidence="5 6" key="1">
    <citation type="submission" date="2019-08" db="EMBL/GenBank/DDBJ databases">
        <title>Aureimonas fodiniaquatilis sp. nov., isolated from a coal mine wastewater.</title>
        <authorList>
            <person name="Kim W."/>
        </authorList>
    </citation>
    <scope>NUCLEOTIDE SEQUENCE [LARGE SCALE GENOMIC DNA]</scope>
    <source>
        <strain evidence="5 6">CAU 1482</strain>
    </source>
</reference>
<evidence type="ECO:0000313" key="6">
    <source>
        <dbReference type="Proteomes" id="UP000324738"/>
    </source>
</evidence>
<dbReference type="PANTHER" id="PTHR11236:SF50">
    <property type="entry name" value="AMINODEOXYCHORISMATE SYNTHASE COMPONENT 1"/>
    <property type="match status" value="1"/>
</dbReference>
<dbReference type="OrthoDB" id="9803598at2"/>
<keyword evidence="5" id="KW-0032">Aminotransferase</keyword>
<name>A0A5B0E1X8_9HYPH</name>
<proteinExistence type="predicted"/>
<accession>A0A5B0E1X8</accession>
<dbReference type="SUPFAM" id="SSF56322">
    <property type="entry name" value="ADC synthase"/>
    <property type="match status" value="1"/>
</dbReference>
<dbReference type="InterPro" id="IPR015890">
    <property type="entry name" value="Chorismate_C"/>
</dbReference>
<dbReference type="InterPro" id="IPR019999">
    <property type="entry name" value="Anth_synth_I-like"/>
</dbReference>
<dbReference type="InterPro" id="IPR005802">
    <property type="entry name" value="ADC_synth_comp_1"/>
</dbReference>
<evidence type="ECO:0000313" key="5">
    <source>
        <dbReference type="EMBL" id="KAA0971740.1"/>
    </source>
</evidence>
<dbReference type="EC" id="2.6.1.85" evidence="1"/>
<dbReference type="AlphaFoldDB" id="A0A5B0E1X8"/>
<comment type="caution">
    <text evidence="5">The sequence shown here is derived from an EMBL/GenBank/DDBJ whole genome shotgun (WGS) entry which is preliminary data.</text>
</comment>
<dbReference type="Gene3D" id="3.60.120.10">
    <property type="entry name" value="Anthranilate synthase"/>
    <property type="match status" value="1"/>
</dbReference>
<keyword evidence="6" id="KW-1185">Reference proteome</keyword>
<feature type="domain" description="Anthranilate synthase component I N-terminal" evidence="4">
    <location>
        <begin position="9"/>
        <end position="132"/>
    </location>
</feature>
<dbReference type="InterPro" id="IPR006805">
    <property type="entry name" value="Anth_synth_I_N"/>
</dbReference>
<keyword evidence="2 5" id="KW-0808">Transferase</keyword>
<evidence type="ECO:0000256" key="2">
    <source>
        <dbReference type="ARBA" id="ARBA00022679"/>
    </source>
</evidence>
<dbReference type="NCBIfam" id="TIGR00553">
    <property type="entry name" value="pabB"/>
    <property type="match status" value="1"/>
</dbReference>
<dbReference type="EMBL" id="VTWH01000001">
    <property type="protein sequence ID" value="KAA0971740.1"/>
    <property type="molecule type" value="Genomic_DNA"/>
</dbReference>
<dbReference type="PANTHER" id="PTHR11236">
    <property type="entry name" value="AMINOBENZOATE/ANTHRANILATE SYNTHASE"/>
    <property type="match status" value="1"/>
</dbReference>
<sequence>MWIRSLEFADPFEAARRLQPLGGVAFLDSALGDSKQSLYSFVAAAPFAEFEARPGEGDLNALRALLARYRIAPEPDMPPFIGGAIGYFAYDFGQTLERLDRPQDWHNAARLAYLALYDTVLAINLHSNKCFLISTGFSETLDNSSPLRDRKAQAEKRLELFETALARAPRALAENPLVTSFKSDFTPQTYAASIERVQNYIRAGDIYQANIAQCFEADLPSDFDAMAFYARLRQTNPAPFAAYLETPGQIIASSSPERFIRLQGRNVETRPIKGTARREKDPVRDAQTAAALQASVKDRAENIMIVDLLRNDLSRVCTPESVNVSVLCGLETYASVHHLVSAVTGELRTGYDALDLVAATFPGGSITGAPKIRAMDIITEIENRLRGVYCGAIGYIGFDGAMDLNIAIRTVSIAQNRASFSAGGGITILSDAAGEYDESFAKAARLLQAFAGADT</sequence>
<organism evidence="5 6">
    <name type="scientific">Aureimonas fodinaquatilis</name>
    <dbReference type="NCBI Taxonomy" id="2565783"/>
    <lineage>
        <taxon>Bacteria</taxon>
        <taxon>Pseudomonadati</taxon>
        <taxon>Pseudomonadota</taxon>
        <taxon>Alphaproteobacteria</taxon>
        <taxon>Hyphomicrobiales</taxon>
        <taxon>Aurantimonadaceae</taxon>
        <taxon>Aureimonas</taxon>
    </lineage>
</organism>
<dbReference type="PRINTS" id="PR00095">
    <property type="entry name" value="ANTSNTHASEI"/>
</dbReference>
<evidence type="ECO:0000259" key="3">
    <source>
        <dbReference type="Pfam" id="PF00425"/>
    </source>
</evidence>